<dbReference type="VEuPathDB" id="FungiDB:A9K55_001338"/>
<evidence type="ECO:0000256" key="1">
    <source>
        <dbReference type="ARBA" id="ARBA00012261"/>
    </source>
</evidence>
<dbReference type="Pfam" id="PF00551">
    <property type="entry name" value="Formyl_trans_N"/>
    <property type="match status" value="1"/>
</dbReference>
<organism evidence="3 4">
    <name type="scientific">Cordyceps militaris</name>
    <name type="common">Caterpillar fungus</name>
    <name type="synonym">Clavaria militaris</name>
    <dbReference type="NCBI Taxonomy" id="73501"/>
    <lineage>
        <taxon>Eukaryota</taxon>
        <taxon>Fungi</taxon>
        <taxon>Dikarya</taxon>
        <taxon>Ascomycota</taxon>
        <taxon>Pezizomycotina</taxon>
        <taxon>Sordariomycetes</taxon>
        <taxon>Hypocreomycetidae</taxon>
        <taxon>Hypocreales</taxon>
        <taxon>Cordycipitaceae</taxon>
        <taxon>Cordyceps</taxon>
    </lineage>
</organism>
<evidence type="ECO:0000259" key="2">
    <source>
        <dbReference type="Pfam" id="PF00551"/>
    </source>
</evidence>
<reference evidence="3 4" key="1">
    <citation type="journal article" date="2017" name="BMC Genomics">
        <title>Chromosome level assembly and secondary metabolite potential of the parasitic fungus Cordyceps militaris.</title>
        <authorList>
            <person name="Kramer G.J."/>
            <person name="Nodwell J.R."/>
        </authorList>
    </citation>
    <scope>NUCLEOTIDE SEQUENCE [LARGE SCALE GENOMIC DNA]</scope>
    <source>
        <strain evidence="3 4">ATCC 34164</strain>
    </source>
</reference>
<dbReference type="InterPro" id="IPR041711">
    <property type="entry name" value="Met-tRNA-FMT_N"/>
</dbReference>
<gene>
    <name evidence="3" type="ORF">A9K55_001338</name>
</gene>
<dbReference type="PANTHER" id="PTHR11138:SF5">
    <property type="entry name" value="METHIONYL-TRNA FORMYLTRANSFERASE, MITOCHONDRIAL"/>
    <property type="match status" value="1"/>
</dbReference>
<protein>
    <recommendedName>
        <fullName evidence="1">methionyl-tRNA formyltransferase</fullName>
        <ecNumber evidence="1">2.1.2.9</ecNumber>
    </recommendedName>
</protein>
<keyword evidence="3" id="KW-0808">Transferase</keyword>
<dbReference type="CDD" id="cd08646">
    <property type="entry name" value="FMT_core_Met-tRNA-FMT_N"/>
    <property type="match status" value="1"/>
</dbReference>
<dbReference type="AlphaFoldDB" id="A0A2H4SSQ1"/>
<dbReference type="Proteomes" id="UP000323067">
    <property type="component" value="Chromosome iii"/>
</dbReference>
<dbReference type="InterPro" id="IPR036477">
    <property type="entry name" value="Formyl_transf_N_sf"/>
</dbReference>
<proteinExistence type="predicted"/>
<dbReference type="Gene3D" id="3.40.50.12230">
    <property type="match status" value="1"/>
</dbReference>
<dbReference type="EMBL" id="CP023326">
    <property type="protein sequence ID" value="ATY66128.1"/>
    <property type="molecule type" value="Genomic_DNA"/>
</dbReference>
<dbReference type="GO" id="GO:0004479">
    <property type="term" value="F:methionyl-tRNA formyltransferase activity"/>
    <property type="evidence" value="ECO:0007669"/>
    <property type="project" value="UniProtKB-EC"/>
</dbReference>
<dbReference type="OrthoDB" id="10268103at2759"/>
<name>A0A2H4SSQ1_CORMI</name>
<dbReference type="SUPFAM" id="SSF53328">
    <property type="entry name" value="Formyltransferase"/>
    <property type="match status" value="1"/>
</dbReference>
<evidence type="ECO:0000313" key="3">
    <source>
        <dbReference type="EMBL" id="ATY66128.1"/>
    </source>
</evidence>
<accession>A0A2H4SSQ1</accession>
<dbReference type="InterPro" id="IPR002376">
    <property type="entry name" value="Formyl_transf_N"/>
</dbReference>
<feature type="domain" description="Formyl transferase N-terminal" evidence="2">
    <location>
        <begin position="51"/>
        <end position="233"/>
    </location>
</feature>
<dbReference type="PANTHER" id="PTHR11138">
    <property type="entry name" value="METHIONYL-TRNA FORMYLTRANSFERASE"/>
    <property type="match status" value="1"/>
</dbReference>
<dbReference type="GO" id="GO:0005739">
    <property type="term" value="C:mitochondrion"/>
    <property type="evidence" value="ECO:0007669"/>
    <property type="project" value="TreeGrafter"/>
</dbReference>
<sequence length="391" mass="41922">MLNLTPGVRCAAPPGLWQRLARACTSPPCSPRRRPFATSAILSKAQPEALRILFCGSDAFSCASLQALHAEHRRDAALVERLEVMVQPGKRMGRGFKNMAQVPCKELAQELGLTIHERTTFRDWTLPQGTNLVVAVSFGLFVPPRILASAKYGGLNVHPSLLPHLRGPAPIHHACLRGDQHTGVSLQTLDPHAFDHGTVLAQTPTPGLPIPPDQSFADLKHALAVRGAALLVEGLRAGVHIPPHTDAGWWAAAGGGPRTPLAHAPKTTKADMQLDAAAWAVDDVLRRLRVFGSVWMRGVAGGGKVKRVLLTRAVAVGPDTVALQGRWTCLMRAVGAQGAETELRVRIDAASGVCYFEDGAGRWMAVERAKMEGQGEKVAVAALRTLFYDAV</sequence>
<evidence type="ECO:0000313" key="4">
    <source>
        <dbReference type="Proteomes" id="UP000323067"/>
    </source>
</evidence>
<dbReference type="EC" id="2.1.2.9" evidence="1"/>